<organism evidence="1 2">
    <name type="scientific">Pseudoalteromonas rubra</name>
    <dbReference type="NCBI Taxonomy" id="43658"/>
    <lineage>
        <taxon>Bacteria</taxon>
        <taxon>Pseudomonadati</taxon>
        <taxon>Pseudomonadota</taxon>
        <taxon>Gammaproteobacteria</taxon>
        <taxon>Alteromonadales</taxon>
        <taxon>Pseudoalteromonadaceae</taxon>
        <taxon>Pseudoalteromonas</taxon>
    </lineage>
</organism>
<name>A0A0L0ENI8_9GAMM</name>
<dbReference type="Proteomes" id="UP000036850">
    <property type="component" value="Unassembled WGS sequence"/>
</dbReference>
<dbReference type="AlphaFoldDB" id="A0A0L0ENI8"/>
<evidence type="ECO:0000313" key="2">
    <source>
        <dbReference type="Proteomes" id="UP000036850"/>
    </source>
</evidence>
<evidence type="ECO:0000313" key="1">
    <source>
        <dbReference type="EMBL" id="KNC65966.1"/>
    </source>
</evidence>
<accession>A0A0L0ENI8</accession>
<dbReference type="PATRIC" id="fig|43658.6.peg.5305"/>
<comment type="caution">
    <text evidence="1">The sequence shown here is derived from an EMBL/GenBank/DDBJ whole genome shotgun (WGS) entry which is preliminary data.</text>
</comment>
<gene>
    <name evidence="1" type="ORF">AC626_19895</name>
</gene>
<protein>
    <submittedName>
        <fullName evidence="1">Uncharacterized protein</fullName>
    </submittedName>
</protein>
<dbReference type="EMBL" id="LFZX01000204">
    <property type="protein sequence ID" value="KNC65966.1"/>
    <property type="molecule type" value="Genomic_DNA"/>
</dbReference>
<reference evidence="2" key="1">
    <citation type="submission" date="2015-07" db="EMBL/GenBank/DDBJ databases">
        <title>Draft genome sequence of a Pseudoalteromonas rubra strain, OCN096, isolated from Kaneohe Bay, Oahu, Hawaii.</title>
        <authorList>
            <person name="Beurmann S."/>
            <person name="Ushijima B."/>
            <person name="Belcaid M."/>
            <person name="Callahan S.M."/>
            <person name="Aeby G.S."/>
        </authorList>
    </citation>
    <scope>NUCLEOTIDE SEQUENCE [LARGE SCALE GENOMIC DNA]</scope>
    <source>
        <strain evidence="2">OCN096</strain>
    </source>
</reference>
<sequence length="205" mass="22682">MPNQMFTDVELRIMSIHVKSLGLVDKLLSERKFEIKVFSAVSDGVADHAFNMELNVMPVSEGGTISFGPAGYTIYRNRAGQIPRFLDAHIAVLEDDSDIRSTAKLMAKVRKTTAFGELTRTVAAAAANPLFAVGMNVAESLMDISIDVLKENQDDLWLRRFFSFNYNIEGYEGVAELSQTKCRSHCNSLPGNALHYQAFTAITVP</sequence>
<proteinExistence type="predicted"/>